<evidence type="ECO:0000313" key="1">
    <source>
        <dbReference type="EMBL" id="KAJ5345407.1"/>
    </source>
</evidence>
<dbReference type="EMBL" id="JAPZBQ010000002">
    <property type="protein sequence ID" value="KAJ5345407.1"/>
    <property type="molecule type" value="Genomic_DNA"/>
</dbReference>
<dbReference type="Proteomes" id="UP001147695">
    <property type="component" value="Unassembled WGS sequence"/>
</dbReference>
<reference evidence="1" key="1">
    <citation type="submission" date="2022-12" db="EMBL/GenBank/DDBJ databases">
        <authorList>
            <person name="Petersen C."/>
        </authorList>
    </citation>
    <scope>NUCLEOTIDE SEQUENCE</scope>
    <source>
        <strain evidence="1">IBT 35673</strain>
    </source>
</reference>
<sequence length="233" mass="26293">MGIISTMTHRMRNNRLSKRLSISSSKLEDEDSNDLIKPTETTCLTRPSVESTTTIVRHSFHETLSSNPPKKLHLQTNMNMHTLFDKTPVSPGDRSAGAFSNPEYPVFKLDMCEAPFETPKSLQGPMRTGDWRDQSTSIKNGYYKSSDCSSITAVEEPKKEKRSMKTLWKRHCGLNIPRSSLSLKTSSSSPKWLDSAGVGDEEALVDMKNEKLLEVHLQNRKKSNKGSFRTPWS</sequence>
<protein>
    <submittedName>
        <fullName evidence="1">Uncharacterized protein</fullName>
    </submittedName>
</protein>
<accession>A0A9W9QTP1</accession>
<comment type="caution">
    <text evidence="1">The sequence shown here is derived from an EMBL/GenBank/DDBJ whole genome shotgun (WGS) entry which is preliminary data.</text>
</comment>
<name>A0A9W9QTP1_PENBR</name>
<gene>
    <name evidence="1" type="ORF">N7452_003411</name>
</gene>
<reference evidence="1" key="2">
    <citation type="journal article" date="2023" name="IMA Fungus">
        <title>Comparative genomic study of the Penicillium genus elucidates a diverse pangenome and 15 lateral gene transfer events.</title>
        <authorList>
            <person name="Petersen C."/>
            <person name="Sorensen T."/>
            <person name="Nielsen M.R."/>
            <person name="Sondergaard T.E."/>
            <person name="Sorensen J.L."/>
            <person name="Fitzpatrick D.A."/>
            <person name="Frisvad J.C."/>
            <person name="Nielsen K.L."/>
        </authorList>
    </citation>
    <scope>NUCLEOTIDE SEQUENCE</scope>
    <source>
        <strain evidence="1">IBT 35673</strain>
    </source>
</reference>
<dbReference type="AlphaFoldDB" id="A0A9W9QTP1"/>
<evidence type="ECO:0000313" key="2">
    <source>
        <dbReference type="Proteomes" id="UP001147695"/>
    </source>
</evidence>
<organism evidence="1 2">
    <name type="scientific">Penicillium brevicompactum</name>
    <dbReference type="NCBI Taxonomy" id="5074"/>
    <lineage>
        <taxon>Eukaryota</taxon>
        <taxon>Fungi</taxon>
        <taxon>Dikarya</taxon>
        <taxon>Ascomycota</taxon>
        <taxon>Pezizomycotina</taxon>
        <taxon>Eurotiomycetes</taxon>
        <taxon>Eurotiomycetidae</taxon>
        <taxon>Eurotiales</taxon>
        <taxon>Aspergillaceae</taxon>
        <taxon>Penicillium</taxon>
    </lineage>
</organism>
<proteinExistence type="predicted"/>